<organism evidence="2 3">
    <name type="scientific">Ooceraea biroi</name>
    <name type="common">Clonal raider ant</name>
    <name type="synonym">Cerapachys biroi</name>
    <dbReference type="NCBI Taxonomy" id="2015173"/>
    <lineage>
        <taxon>Eukaryota</taxon>
        <taxon>Metazoa</taxon>
        <taxon>Ecdysozoa</taxon>
        <taxon>Arthropoda</taxon>
        <taxon>Hexapoda</taxon>
        <taxon>Insecta</taxon>
        <taxon>Pterygota</taxon>
        <taxon>Neoptera</taxon>
        <taxon>Endopterygota</taxon>
        <taxon>Hymenoptera</taxon>
        <taxon>Apocrita</taxon>
        <taxon>Aculeata</taxon>
        <taxon>Formicoidea</taxon>
        <taxon>Formicidae</taxon>
        <taxon>Dorylinae</taxon>
        <taxon>Ooceraea</taxon>
    </lineage>
</organism>
<protein>
    <recommendedName>
        <fullName evidence="1">Tc1-like transposase DDE domain-containing protein</fullName>
    </recommendedName>
</protein>
<keyword evidence="3" id="KW-1185">Reference proteome</keyword>
<name>A0A026VZP5_OOCBI</name>
<dbReference type="OMA" id="KHLMART"/>
<sequence length="245" mass="28473">MHPYKITSHQLLTKRAMTKRVEFCKTINGMFEDGELDAKLIIYTDEAHFWLNGYVNKQNYRFWGSENPNVSLAKPLHRQKITAWAAISVKGIYLQFFESTVTGESYKQLLETQFFPSCKKKRSGQRISFMQDRATPHRTQEVFETIHKVYGNRVIGLGYPKFAQGGLEWPPYSPDLNPCDFFLWGYIKDHCYAGNPETVSDLVVAIKKVVSNIKDDMLEKVFTSFRKRIDFCTNSDGAHFENIYH</sequence>
<accession>A0A026VZP5</accession>
<dbReference type="InterPro" id="IPR036397">
    <property type="entry name" value="RNaseH_sf"/>
</dbReference>
<evidence type="ECO:0000259" key="1">
    <source>
        <dbReference type="Pfam" id="PF13358"/>
    </source>
</evidence>
<feature type="domain" description="Tc1-like transposase DDE" evidence="1">
    <location>
        <begin position="41"/>
        <end position="200"/>
    </location>
</feature>
<dbReference type="GO" id="GO:0003676">
    <property type="term" value="F:nucleic acid binding"/>
    <property type="evidence" value="ECO:0007669"/>
    <property type="project" value="InterPro"/>
</dbReference>
<dbReference type="PANTHER" id="PTHR47326:SF1">
    <property type="entry name" value="HTH PSQ-TYPE DOMAIN-CONTAINING PROTEIN"/>
    <property type="match status" value="1"/>
</dbReference>
<gene>
    <name evidence="2" type="ORF">X777_12899</name>
</gene>
<dbReference type="Proteomes" id="UP000053097">
    <property type="component" value="Unassembled WGS sequence"/>
</dbReference>
<proteinExistence type="predicted"/>
<dbReference type="AlphaFoldDB" id="A0A026VZP5"/>
<dbReference type="Gene3D" id="3.30.420.10">
    <property type="entry name" value="Ribonuclease H-like superfamily/Ribonuclease H"/>
    <property type="match status" value="1"/>
</dbReference>
<evidence type="ECO:0000313" key="3">
    <source>
        <dbReference type="Proteomes" id="UP000053097"/>
    </source>
</evidence>
<dbReference type="EMBL" id="KK107561">
    <property type="protein sequence ID" value="EZA48936.1"/>
    <property type="molecule type" value="Genomic_DNA"/>
</dbReference>
<dbReference type="Pfam" id="PF13358">
    <property type="entry name" value="DDE_3"/>
    <property type="match status" value="1"/>
</dbReference>
<dbReference type="PANTHER" id="PTHR47326">
    <property type="entry name" value="TRANSPOSABLE ELEMENT TC3 TRANSPOSASE-LIKE PROTEIN"/>
    <property type="match status" value="1"/>
</dbReference>
<evidence type="ECO:0000313" key="2">
    <source>
        <dbReference type="EMBL" id="EZA48936.1"/>
    </source>
</evidence>
<dbReference type="InterPro" id="IPR038717">
    <property type="entry name" value="Tc1-like_DDE_dom"/>
</dbReference>
<reference evidence="2 3" key="1">
    <citation type="journal article" date="2014" name="Curr. Biol.">
        <title>The genome of the clonal raider ant Cerapachys biroi.</title>
        <authorList>
            <person name="Oxley P.R."/>
            <person name="Ji L."/>
            <person name="Fetter-Pruneda I."/>
            <person name="McKenzie S.K."/>
            <person name="Li C."/>
            <person name="Hu H."/>
            <person name="Zhang G."/>
            <person name="Kronauer D.J."/>
        </authorList>
    </citation>
    <scope>NUCLEOTIDE SEQUENCE [LARGE SCALE GENOMIC DNA]</scope>
</reference>